<dbReference type="Pfam" id="PF13472">
    <property type="entry name" value="Lipase_GDSL_2"/>
    <property type="match status" value="1"/>
</dbReference>
<evidence type="ECO:0000313" key="2">
    <source>
        <dbReference type="EMBL" id="RYM34790.1"/>
    </source>
</evidence>
<dbReference type="SUPFAM" id="SSF52266">
    <property type="entry name" value="SGNH hydrolase"/>
    <property type="match status" value="1"/>
</dbReference>
<dbReference type="EMBL" id="SETE01000002">
    <property type="protein sequence ID" value="RYM34790.1"/>
    <property type="molecule type" value="Genomic_DNA"/>
</dbReference>
<feature type="domain" description="SGNH hydrolase-type esterase" evidence="1">
    <location>
        <begin position="24"/>
        <end position="223"/>
    </location>
</feature>
<comment type="caution">
    <text evidence="2">The sequence shown here is derived from an EMBL/GenBank/DDBJ whole genome shotgun (WGS) entry which is preliminary data.</text>
</comment>
<proteinExistence type="predicted"/>
<dbReference type="AlphaFoldDB" id="A0A4Q4KP69"/>
<dbReference type="Proteomes" id="UP000293952">
    <property type="component" value="Unassembled WGS sequence"/>
</dbReference>
<dbReference type="InterPro" id="IPR036514">
    <property type="entry name" value="SGNH_hydro_sf"/>
</dbReference>
<evidence type="ECO:0000259" key="1">
    <source>
        <dbReference type="Pfam" id="PF13472"/>
    </source>
</evidence>
<gene>
    <name evidence="2" type="ORF">ERX46_05295</name>
</gene>
<dbReference type="InterPro" id="IPR013830">
    <property type="entry name" value="SGNH_hydro"/>
</dbReference>
<evidence type="ECO:0000313" key="3">
    <source>
        <dbReference type="Proteomes" id="UP000293952"/>
    </source>
</evidence>
<reference evidence="2 3" key="1">
    <citation type="submission" date="2019-02" db="EMBL/GenBank/DDBJ databases">
        <title>Genome sequence of the sea-ice species Brumimicrobium glaciale.</title>
        <authorList>
            <person name="Bowman J.P."/>
        </authorList>
    </citation>
    <scope>NUCLEOTIDE SEQUENCE [LARGE SCALE GENOMIC DNA]</scope>
    <source>
        <strain evidence="2 3">IC156</strain>
    </source>
</reference>
<dbReference type="RefSeq" id="WP_130092798.1">
    <property type="nucleotide sequence ID" value="NZ_SETE01000002.1"/>
</dbReference>
<dbReference type="Gene3D" id="3.40.50.1110">
    <property type="entry name" value="SGNH hydrolase"/>
    <property type="match status" value="1"/>
</dbReference>
<dbReference type="CDD" id="cd00229">
    <property type="entry name" value="SGNH_hydrolase"/>
    <property type="match status" value="1"/>
</dbReference>
<keyword evidence="3" id="KW-1185">Reference proteome</keyword>
<dbReference type="GO" id="GO:0016788">
    <property type="term" value="F:hydrolase activity, acting on ester bonds"/>
    <property type="evidence" value="ECO:0007669"/>
    <property type="project" value="UniProtKB-ARBA"/>
</dbReference>
<name>A0A4Q4KP69_9FLAO</name>
<organism evidence="2 3">
    <name type="scientific">Brumimicrobium glaciale</name>
    <dbReference type="NCBI Taxonomy" id="200475"/>
    <lineage>
        <taxon>Bacteria</taxon>
        <taxon>Pseudomonadati</taxon>
        <taxon>Bacteroidota</taxon>
        <taxon>Flavobacteriia</taxon>
        <taxon>Flavobacteriales</taxon>
        <taxon>Crocinitomicaceae</taxon>
        <taxon>Brumimicrobium</taxon>
    </lineage>
</organism>
<accession>A0A4Q4KP69</accession>
<sequence>MKIQKIVLVGNSVALRNRPHNNLTSQNYGQILEKTLNEGKENEIIQVNNLAFTRATVYDLHKVYPQIINNYGDLYIINIGSSDAATREIPRWFADFLFSNKRSLFVKAMKAFHLYAIKPNIRLLVKLRGKRAWTSAKVFKQEYSKLIHEIQHNTNGKVICVAINLPNQRIEDKIPGTYKNYQKFNKIIEALCLEKEAIYLNLDDLKAEEHFPDGIHFSEEGNKVLAQRLLVIINQNKILK</sequence>
<protein>
    <recommendedName>
        <fullName evidence="1">SGNH hydrolase-type esterase domain-containing protein</fullName>
    </recommendedName>
</protein>
<dbReference type="OrthoDB" id="1466788at2"/>